<comment type="catalytic activity">
    <reaction evidence="1">
        <text>ATP + protein L-histidine = ADP + protein N-phospho-L-histidine.</text>
        <dbReference type="EC" id="2.7.13.3"/>
    </reaction>
</comment>
<evidence type="ECO:0000256" key="6">
    <source>
        <dbReference type="ARBA" id="ARBA00022553"/>
    </source>
</evidence>
<keyword evidence="10 18" id="KW-0418">Kinase</keyword>
<evidence type="ECO:0000259" key="17">
    <source>
        <dbReference type="PROSITE" id="PS50109"/>
    </source>
</evidence>
<dbReference type="RefSeq" id="WP_138575948.1">
    <property type="nucleotide sequence ID" value="NZ_CP040818.1"/>
</dbReference>
<dbReference type="InterPro" id="IPR029151">
    <property type="entry name" value="Sensor-like_sf"/>
</dbReference>
<dbReference type="InterPro" id="IPR004358">
    <property type="entry name" value="Sig_transdc_His_kin-like_C"/>
</dbReference>
<dbReference type="Pfam" id="PF02743">
    <property type="entry name" value="dCache_1"/>
    <property type="match status" value="1"/>
</dbReference>
<evidence type="ECO:0000313" key="18">
    <source>
        <dbReference type="EMBL" id="QDL93414.1"/>
    </source>
</evidence>
<proteinExistence type="predicted"/>
<keyword evidence="14" id="KW-0472">Membrane</keyword>
<dbReference type="InterPro" id="IPR003594">
    <property type="entry name" value="HATPase_dom"/>
</dbReference>
<dbReference type="InterPro" id="IPR003661">
    <property type="entry name" value="HisK_dim/P_dom"/>
</dbReference>
<dbReference type="InterPro" id="IPR036097">
    <property type="entry name" value="HisK_dim/P_sf"/>
</dbReference>
<dbReference type="KEGG" id="ppru:FDP22_17470"/>
<dbReference type="EMBL" id="CP040818">
    <property type="protein sequence ID" value="QDL93414.1"/>
    <property type="molecule type" value="Genomic_DNA"/>
</dbReference>
<evidence type="ECO:0000256" key="16">
    <source>
        <dbReference type="ARBA" id="ARBA00073143"/>
    </source>
</evidence>
<keyword evidence="9" id="KW-0547">Nucleotide-binding</keyword>
<evidence type="ECO:0000313" key="19">
    <source>
        <dbReference type="Proteomes" id="UP000305888"/>
    </source>
</evidence>
<keyword evidence="4" id="KW-1003">Cell membrane</keyword>
<evidence type="ECO:0000256" key="13">
    <source>
        <dbReference type="ARBA" id="ARBA00023012"/>
    </source>
</evidence>
<evidence type="ECO:0000256" key="8">
    <source>
        <dbReference type="ARBA" id="ARBA00022692"/>
    </source>
</evidence>
<protein>
    <recommendedName>
        <fullName evidence="16">C4-dicarboxylate transport sensor protein DctB</fullName>
        <ecNumber evidence="3">2.7.13.3</ecNumber>
    </recommendedName>
</protein>
<dbReference type="SUPFAM" id="SSF55874">
    <property type="entry name" value="ATPase domain of HSP90 chaperone/DNA topoisomerase II/histidine kinase"/>
    <property type="match status" value="1"/>
</dbReference>
<dbReference type="Proteomes" id="UP000305888">
    <property type="component" value="Chromosome"/>
</dbReference>
<dbReference type="OrthoDB" id="7568856at2"/>
<dbReference type="Gene3D" id="1.10.287.130">
    <property type="match status" value="1"/>
</dbReference>
<keyword evidence="19" id="KW-1185">Reference proteome</keyword>
<evidence type="ECO:0000256" key="14">
    <source>
        <dbReference type="ARBA" id="ARBA00023136"/>
    </source>
</evidence>
<dbReference type="CDD" id="cd00082">
    <property type="entry name" value="HisKA"/>
    <property type="match status" value="1"/>
</dbReference>
<dbReference type="InterPro" id="IPR036890">
    <property type="entry name" value="HATPase_C_sf"/>
</dbReference>
<keyword evidence="11" id="KW-0067">ATP-binding</keyword>
<evidence type="ECO:0000256" key="2">
    <source>
        <dbReference type="ARBA" id="ARBA00004429"/>
    </source>
</evidence>
<gene>
    <name evidence="18" type="ORF">FDP22_17470</name>
</gene>
<dbReference type="SUPFAM" id="SSF103190">
    <property type="entry name" value="Sensory domain-like"/>
    <property type="match status" value="1"/>
</dbReference>
<evidence type="ECO:0000256" key="10">
    <source>
        <dbReference type="ARBA" id="ARBA00022777"/>
    </source>
</evidence>
<evidence type="ECO:0000256" key="5">
    <source>
        <dbReference type="ARBA" id="ARBA00022519"/>
    </source>
</evidence>
<dbReference type="InterPro" id="IPR033479">
    <property type="entry name" value="dCache_1"/>
</dbReference>
<keyword evidence="8" id="KW-0812">Transmembrane</keyword>
<comment type="subcellular location">
    <subcellularLocation>
        <location evidence="2">Cell inner membrane</location>
        <topology evidence="2">Multi-pass membrane protein</topology>
    </subcellularLocation>
</comment>
<sequence>MRRYLPFCLILAATLLAGGVGWWAGRSTGMDRLAARGENTLRLARDRLEGQIDRYRALPRLVAEMPVIARSLGDMPGAIPEANELMERLAGFTGALDIYLMRPDGLTIAASNWRREPTFIGNNYTFRPYFRDALAGGLGRYHARGSITALRGYFFASPVRAPDNTVIGVVAVKVDVEVLEAGWQDEQDLIWFTDRNSVVFIASKPGLVFRTTALLPDRELTEMILSRQYDRAPLRNLPEFGRGSIEGRETWTVGAPWAEFGLRPGTVLHLSQPVNPLGFDAHILLDTGEVLSGARLTGVSSGAVVLVLGLGWLLLAQRRAALAARLQFEEDTRAELSRLVGERTRELTRTNHRLIGEVAERRAAEEALRRAQDDLVQAGKLSALGQMSAGISHELNQPLAAIRSFAENGTILLDRGREAEARENLTQIADLTARMARIIRNLRAFVRREGEELRDVALDQVVADSLGLLEGRFAEEGVTVDWAPGGIVVRGGGVRLAQVLVNLLSNAADAMRGQPAPHIGISATRAGDGRVSLSVRDSGPGLSEDAAGRLFDPFYTTKQVGEGHGLGLGLSISYGIVQSFGGVIRGATHPDGGAVFTVTLTEGAREEAA</sequence>
<keyword evidence="6" id="KW-0597">Phosphoprotein</keyword>
<dbReference type="PIRSF" id="PIRSF036431">
    <property type="entry name" value="STHK_DctB"/>
    <property type="match status" value="1"/>
</dbReference>
<dbReference type="PANTHER" id="PTHR43065">
    <property type="entry name" value="SENSOR HISTIDINE KINASE"/>
    <property type="match status" value="1"/>
</dbReference>
<evidence type="ECO:0000256" key="7">
    <source>
        <dbReference type="ARBA" id="ARBA00022679"/>
    </source>
</evidence>
<evidence type="ECO:0000256" key="12">
    <source>
        <dbReference type="ARBA" id="ARBA00022989"/>
    </source>
</evidence>
<dbReference type="PROSITE" id="PS50109">
    <property type="entry name" value="HIS_KIN"/>
    <property type="match status" value="1"/>
</dbReference>
<dbReference type="GO" id="GO:0000155">
    <property type="term" value="F:phosphorelay sensor kinase activity"/>
    <property type="evidence" value="ECO:0007669"/>
    <property type="project" value="InterPro"/>
</dbReference>
<comment type="function">
    <text evidence="15">Member of the two-component regulatory system DctB/DctD involved in the transport of C4-dicarboxylates. DctB functions as a membrane-associated protein kinase that phosphorylates DctD in response to environmental signals.</text>
</comment>
<dbReference type="AlphaFoldDB" id="A0A5B8G063"/>
<dbReference type="Pfam" id="PF00512">
    <property type="entry name" value="HisKA"/>
    <property type="match status" value="1"/>
</dbReference>
<dbReference type="InterPro" id="IPR005467">
    <property type="entry name" value="His_kinase_dom"/>
</dbReference>
<dbReference type="FunFam" id="1.10.287.130:FF:000049">
    <property type="entry name" value="C4-dicarboxylate transport sensor protein DctB"/>
    <property type="match status" value="1"/>
</dbReference>
<keyword evidence="13" id="KW-0902">Two-component regulatory system</keyword>
<dbReference type="SUPFAM" id="SSF47384">
    <property type="entry name" value="Homodimeric domain of signal transducing histidine kinase"/>
    <property type="match status" value="1"/>
</dbReference>
<dbReference type="EC" id="2.7.13.3" evidence="3"/>
<dbReference type="Gene3D" id="3.30.565.10">
    <property type="entry name" value="Histidine kinase-like ATPase, C-terminal domain"/>
    <property type="match status" value="1"/>
</dbReference>
<keyword evidence="7" id="KW-0808">Transferase</keyword>
<dbReference type="SMART" id="SM00388">
    <property type="entry name" value="HisKA"/>
    <property type="match status" value="1"/>
</dbReference>
<accession>A0A5B8G063</accession>
<dbReference type="GO" id="GO:0005886">
    <property type="term" value="C:plasma membrane"/>
    <property type="evidence" value="ECO:0007669"/>
    <property type="project" value="UniProtKB-SubCell"/>
</dbReference>
<keyword evidence="5" id="KW-0997">Cell inner membrane</keyword>
<evidence type="ECO:0000256" key="9">
    <source>
        <dbReference type="ARBA" id="ARBA00022741"/>
    </source>
</evidence>
<evidence type="ECO:0000256" key="1">
    <source>
        <dbReference type="ARBA" id="ARBA00000085"/>
    </source>
</evidence>
<evidence type="ECO:0000256" key="11">
    <source>
        <dbReference type="ARBA" id="ARBA00022840"/>
    </source>
</evidence>
<keyword evidence="12" id="KW-1133">Transmembrane helix</keyword>
<dbReference type="PRINTS" id="PR00344">
    <property type="entry name" value="BCTRLSENSOR"/>
</dbReference>
<reference evidence="18 19" key="1">
    <citation type="submission" date="2019-06" db="EMBL/GenBank/DDBJ databases">
        <title>Genome sequence of Rhodobacteraceae bacterium D4M1.</title>
        <authorList>
            <person name="Cao J."/>
        </authorList>
    </citation>
    <scope>NUCLEOTIDE SEQUENCE [LARGE SCALE GENOMIC DNA]</scope>
    <source>
        <strain evidence="18 19">D4M1</strain>
    </source>
</reference>
<dbReference type="GO" id="GO:0005524">
    <property type="term" value="F:ATP binding"/>
    <property type="evidence" value="ECO:0007669"/>
    <property type="project" value="UniProtKB-KW"/>
</dbReference>
<evidence type="ECO:0000256" key="4">
    <source>
        <dbReference type="ARBA" id="ARBA00022475"/>
    </source>
</evidence>
<dbReference type="Pfam" id="PF02518">
    <property type="entry name" value="HATPase_c"/>
    <property type="match status" value="1"/>
</dbReference>
<organism evidence="18 19">
    <name type="scientific">Paroceanicella profunda</name>
    <dbReference type="NCBI Taxonomy" id="2579971"/>
    <lineage>
        <taxon>Bacteria</taxon>
        <taxon>Pseudomonadati</taxon>
        <taxon>Pseudomonadota</taxon>
        <taxon>Alphaproteobacteria</taxon>
        <taxon>Rhodobacterales</taxon>
        <taxon>Paracoccaceae</taxon>
        <taxon>Paroceanicella</taxon>
    </lineage>
</organism>
<feature type="domain" description="Histidine kinase" evidence="17">
    <location>
        <begin position="390"/>
        <end position="604"/>
    </location>
</feature>
<dbReference type="PANTHER" id="PTHR43065:SF46">
    <property type="entry name" value="C4-DICARBOXYLATE TRANSPORT SENSOR PROTEIN DCTB"/>
    <property type="match status" value="1"/>
</dbReference>
<evidence type="ECO:0000256" key="3">
    <source>
        <dbReference type="ARBA" id="ARBA00012438"/>
    </source>
</evidence>
<evidence type="ECO:0000256" key="15">
    <source>
        <dbReference type="ARBA" id="ARBA00059004"/>
    </source>
</evidence>
<dbReference type="Gene3D" id="3.30.450.20">
    <property type="entry name" value="PAS domain"/>
    <property type="match status" value="2"/>
</dbReference>
<dbReference type="SMART" id="SM00387">
    <property type="entry name" value="HATPase_c"/>
    <property type="match status" value="1"/>
</dbReference>
<name>A0A5B8G063_9RHOB</name>
<dbReference type="InterPro" id="IPR017055">
    <property type="entry name" value="Sig_transdc_His_kinase_DctB"/>
</dbReference>